<dbReference type="GeneID" id="85166677"/>
<dbReference type="InterPro" id="IPR008183">
    <property type="entry name" value="Aldose_1/G6P_1-epimerase"/>
</dbReference>
<dbReference type="PANTHER" id="PTHR11122:SF13">
    <property type="entry name" value="GLUCOSE-6-PHOSPHATE 1-EPIMERASE"/>
    <property type="match status" value="1"/>
</dbReference>
<evidence type="ECO:0000256" key="2">
    <source>
        <dbReference type="ARBA" id="ARBA00005866"/>
    </source>
</evidence>
<dbReference type="InterPro" id="IPR011013">
    <property type="entry name" value="Gal_mutarotase_sf_dom"/>
</dbReference>
<dbReference type="eggNOG" id="COG0676">
    <property type="taxonomic scope" value="Bacteria"/>
</dbReference>
<dbReference type="STRING" id="158787.BSCA_0531"/>
<proteinExistence type="inferred from homology"/>
<dbReference type="InterPro" id="IPR025532">
    <property type="entry name" value="G6P_1-epimerase"/>
</dbReference>
<dbReference type="OrthoDB" id="9790727at2"/>
<reference evidence="6 7" key="1">
    <citation type="submission" date="2014-03" db="EMBL/GenBank/DDBJ databases">
        <title>Genomics of Bifidobacteria.</title>
        <authorList>
            <person name="Ventura M."/>
            <person name="Milani C."/>
            <person name="Lugli G.A."/>
        </authorList>
    </citation>
    <scope>NUCLEOTIDE SEQUENCE [LARGE SCALE GENOMIC DNA]</scope>
    <source>
        <strain evidence="6 7">LMG 21589</strain>
    </source>
</reference>
<evidence type="ECO:0000256" key="1">
    <source>
        <dbReference type="ARBA" id="ARBA00001096"/>
    </source>
</evidence>
<evidence type="ECO:0000313" key="7">
    <source>
        <dbReference type="Proteomes" id="UP000029033"/>
    </source>
</evidence>
<protein>
    <recommendedName>
        <fullName evidence="4">Putative glucose-6-phosphate 1-epimerase</fullName>
        <ecNumber evidence="4">5.1.3.15</ecNumber>
    </recommendedName>
</protein>
<dbReference type="GO" id="GO:0005975">
    <property type="term" value="P:carbohydrate metabolic process"/>
    <property type="evidence" value="ECO:0007669"/>
    <property type="project" value="InterPro"/>
</dbReference>
<dbReference type="EMBL" id="JGZO01000002">
    <property type="protein sequence ID" value="KFI95500.1"/>
    <property type="molecule type" value="Genomic_DNA"/>
</dbReference>
<dbReference type="GO" id="GO:0047938">
    <property type="term" value="F:glucose-6-phosphate 1-epimerase activity"/>
    <property type="evidence" value="ECO:0007669"/>
    <property type="project" value="UniProtKB-UniRule"/>
</dbReference>
<dbReference type="Proteomes" id="UP000029033">
    <property type="component" value="Unassembled WGS sequence"/>
</dbReference>
<sequence length="291" mass="31331">MGDGFAFRTVANGDGAATLSDYGAQVLRWAPAGQPDVVWGPSSCYARRGETLGGGVPIAFPWFGPGFANGRQAAKPLIHGFARLRTWFLDAESFTDRHIRYTLDAAQLEPGDSPWLGGDPDPRFSAIYDVEAGRALTMTLTVTNEGDAPFSYEAALHTYLHVGDVSGARLAGLRGADYLDATREGYPACVQDDPEVAFGAHVDRVYDSDGPLELHDDVLGRVIRIAKSGSPQTVVWNPGQPFGEPVNAREAGEWRTFVCVEAAVCRERAVRLAPGESYALSQALEVLSDRS</sequence>
<dbReference type="PANTHER" id="PTHR11122">
    <property type="entry name" value="APOSPORY-ASSOCIATED PROTEIN C-RELATED"/>
    <property type="match status" value="1"/>
</dbReference>
<dbReference type="RefSeq" id="WP_033517126.1">
    <property type="nucleotide sequence ID" value="NZ_CAUPKV010000013.1"/>
</dbReference>
<keyword evidence="3 4" id="KW-0413">Isomerase</keyword>
<dbReference type="CDD" id="cd09020">
    <property type="entry name" value="D-hex-6-P-epi_like"/>
    <property type="match status" value="1"/>
</dbReference>
<comment type="catalytic activity">
    <reaction evidence="1">
        <text>alpha-D-glucose 6-phosphate = beta-D-glucose 6-phosphate</text>
        <dbReference type="Rhea" id="RHEA:16249"/>
        <dbReference type="ChEBI" id="CHEBI:58225"/>
        <dbReference type="ChEBI" id="CHEBI:58247"/>
        <dbReference type="EC" id="5.1.3.15"/>
    </reaction>
</comment>
<comment type="similarity">
    <text evidence="2 4">Belongs to the glucose-6-phosphate 1-epimerase family.</text>
</comment>
<accession>A0A087DJ00</accession>
<dbReference type="PIRSF" id="PIRSF016020">
    <property type="entry name" value="PHexose_mutarotase"/>
    <property type="match status" value="1"/>
</dbReference>
<evidence type="ECO:0000256" key="3">
    <source>
        <dbReference type="ARBA" id="ARBA00023235"/>
    </source>
</evidence>
<dbReference type="SUPFAM" id="SSF74650">
    <property type="entry name" value="Galactose mutarotase-like"/>
    <property type="match status" value="1"/>
</dbReference>
<evidence type="ECO:0000256" key="4">
    <source>
        <dbReference type="PIRNR" id="PIRNR016020"/>
    </source>
</evidence>
<evidence type="ECO:0000256" key="5">
    <source>
        <dbReference type="PIRSR" id="PIRSR016020-1"/>
    </source>
</evidence>
<comment type="caution">
    <text evidence="6">The sequence shown here is derived from an EMBL/GenBank/DDBJ whole genome shotgun (WGS) entry which is preliminary data.</text>
</comment>
<dbReference type="Gene3D" id="2.70.98.10">
    <property type="match status" value="1"/>
</dbReference>
<dbReference type="AlphaFoldDB" id="A0A087DJ00"/>
<dbReference type="EC" id="5.1.3.15" evidence="4"/>
<feature type="active site" evidence="5">
    <location>
        <position position="261"/>
    </location>
</feature>
<dbReference type="GO" id="GO:0030246">
    <property type="term" value="F:carbohydrate binding"/>
    <property type="evidence" value="ECO:0007669"/>
    <property type="project" value="UniProtKB-UniRule"/>
</dbReference>
<feature type="active site" evidence="5">
    <location>
        <position position="157"/>
    </location>
</feature>
<name>A0A087DJ00_9BIFI</name>
<gene>
    <name evidence="6" type="ORF">BSCA_0531</name>
</gene>
<organism evidence="6 7">
    <name type="scientific">Bifidobacterium scardovii</name>
    <dbReference type="NCBI Taxonomy" id="158787"/>
    <lineage>
        <taxon>Bacteria</taxon>
        <taxon>Bacillati</taxon>
        <taxon>Actinomycetota</taxon>
        <taxon>Actinomycetes</taxon>
        <taxon>Bifidobacteriales</taxon>
        <taxon>Bifidobacteriaceae</taxon>
        <taxon>Bifidobacterium</taxon>
    </lineage>
</organism>
<evidence type="ECO:0000313" key="6">
    <source>
        <dbReference type="EMBL" id="KFI95500.1"/>
    </source>
</evidence>
<dbReference type="Pfam" id="PF01263">
    <property type="entry name" value="Aldose_epim"/>
    <property type="match status" value="1"/>
</dbReference>
<keyword evidence="7" id="KW-1185">Reference proteome</keyword>
<dbReference type="InterPro" id="IPR014718">
    <property type="entry name" value="GH-type_carb-bd"/>
</dbReference>